<feature type="compositionally biased region" description="Basic and acidic residues" evidence="1">
    <location>
        <begin position="322"/>
        <end position="332"/>
    </location>
</feature>
<evidence type="ECO:0000313" key="3">
    <source>
        <dbReference type="Proteomes" id="UP000515908"/>
    </source>
</evidence>
<keyword evidence="3" id="KW-1185">Reference proteome</keyword>
<dbReference type="Gene3D" id="2.40.50.140">
    <property type="entry name" value="Nucleic acid-binding proteins"/>
    <property type="match status" value="2"/>
</dbReference>
<evidence type="ECO:0000256" key="1">
    <source>
        <dbReference type="SAM" id="MobiDB-lite"/>
    </source>
</evidence>
<accession>A0A7G2CM67</accession>
<proteinExistence type="predicted"/>
<dbReference type="SUPFAM" id="SSF50249">
    <property type="entry name" value="Nucleic acid-binding proteins"/>
    <property type="match status" value="1"/>
</dbReference>
<evidence type="ECO:0000313" key="2">
    <source>
        <dbReference type="EMBL" id="CAD2219362.1"/>
    </source>
</evidence>
<sequence>MFFFFFPPLTSPVHVYFHSSLVSFVEYTIVRLYCEATREMFRATLSFLQRRLQGTVTGFKQRRGYGFILTEGIAAKDVTEVPEMGKEFFFTRYALDGGHYVTEGERVSFTPTTTIRDGKSLGMAKSIKYYNAITNEERSILPLSLEGKVVEWDPVEGTGVIVELDMKGRFHEDGPRFTVSLEELDLAPGAELYEGRYVRFCSSAAGAEGTLPVAQRVIVNRKAERERGAKGRPLVPQGADSDEVTDQTRLFGTVREIRDGKFGFIIDDLSGGSLFFHTSNCVTPVEVGDTVSYLLREVAVGKHTGKPMCLNVRKSLKAPSKRKTEDSVNRNNDDDDFDLLD</sequence>
<organism evidence="2 3">
    <name type="scientific">Angomonas deanei</name>
    <dbReference type="NCBI Taxonomy" id="59799"/>
    <lineage>
        <taxon>Eukaryota</taxon>
        <taxon>Discoba</taxon>
        <taxon>Euglenozoa</taxon>
        <taxon>Kinetoplastea</taxon>
        <taxon>Metakinetoplastina</taxon>
        <taxon>Trypanosomatida</taxon>
        <taxon>Trypanosomatidae</taxon>
        <taxon>Strigomonadinae</taxon>
        <taxon>Angomonas</taxon>
    </lineage>
</organism>
<feature type="region of interest" description="Disordered" evidence="1">
    <location>
        <begin position="319"/>
        <end position="341"/>
    </location>
</feature>
<dbReference type="EMBL" id="LR877157">
    <property type="protein sequence ID" value="CAD2219362.1"/>
    <property type="molecule type" value="Genomic_DNA"/>
</dbReference>
<reference evidence="2 3" key="1">
    <citation type="submission" date="2020-08" db="EMBL/GenBank/DDBJ databases">
        <authorList>
            <person name="Newling K."/>
            <person name="Davey J."/>
            <person name="Forrester S."/>
        </authorList>
    </citation>
    <scope>NUCLEOTIDE SEQUENCE [LARGE SCALE GENOMIC DNA]</scope>
    <source>
        <strain evidence="3">Crithidia deanei Carvalho (ATCC PRA-265)</strain>
    </source>
</reference>
<dbReference type="Proteomes" id="UP000515908">
    <property type="component" value="Chromosome 13"/>
</dbReference>
<dbReference type="InterPro" id="IPR012340">
    <property type="entry name" value="NA-bd_OB-fold"/>
</dbReference>
<dbReference type="AlphaFoldDB" id="A0A7G2CM67"/>
<evidence type="ECO:0008006" key="4">
    <source>
        <dbReference type="Google" id="ProtNLM"/>
    </source>
</evidence>
<dbReference type="OrthoDB" id="273650at2759"/>
<name>A0A7G2CM67_9TRYP</name>
<protein>
    <recommendedName>
        <fullName evidence="4">CSD domain-containing protein</fullName>
    </recommendedName>
</protein>
<dbReference type="VEuPathDB" id="TriTrypDB:ADEAN_000686700"/>
<gene>
    <name evidence="2" type="ORF">ADEAN_000686700</name>
</gene>